<dbReference type="Gene3D" id="3.90.1530.10">
    <property type="entry name" value="Conserved hypothetical protein from pyrococcus furiosus pfu- 392566-001, ParB domain"/>
    <property type="match status" value="1"/>
</dbReference>
<gene>
    <name evidence="2" type="ORF">LEN_3925</name>
</gene>
<dbReference type="Pfam" id="PF02195">
    <property type="entry name" value="ParB_N"/>
    <property type="match status" value="1"/>
</dbReference>
<dbReference type="CDD" id="cd16387">
    <property type="entry name" value="ParB_N_Srx"/>
    <property type="match status" value="1"/>
</dbReference>
<dbReference type="SUPFAM" id="SSF109709">
    <property type="entry name" value="KorB DNA-binding domain-like"/>
    <property type="match status" value="1"/>
</dbReference>
<name>A0AAU9AJU8_LYSEN</name>
<dbReference type="PANTHER" id="PTHR33375:SF1">
    <property type="entry name" value="CHROMOSOME-PARTITIONING PROTEIN PARB-RELATED"/>
    <property type="match status" value="1"/>
</dbReference>
<dbReference type="InterPro" id="IPR036086">
    <property type="entry name" value="ParB/Sulfiredoxin_sf"/>
</dbReference>
<protein>
    <recommendedName>
        <fullName evidence="1">ParB-like N-terminal domain-containing protein</fullName>
    </recommendedName>
</protein>
<dbReference type="AlphaFoldDB" id="A0AAU9AJU8"/>
<dbReference type="InterPro" id="IPR050336">
    <property type="entry name" value="Chromosome_partition/occlusion"/>
</dbReference>
<dbReference type="SMART" id="SM00470">
    <property type="entry name" value="ParB"/>
    <property type="match status" value="1"/>
</dbReference>
<evidence type="ECO:0000313" key="2">
    <source>
        <dbReference type="EMBL" id="BAV99412.1"/>
    </source>
</evidence>
<dbReference type="SUPFAM" id="SSF110849">
    <property type="entry name" value="ParB/Sulfiredoxin"/>
    <property type="match status" value="1"/>
</dbReference>
<dbReference type="EMBL" id="AP014940">
    <property type="protein sequence ID" value="BAV99412.1"/>
    <property type="molecule type" value="Genomic_DNA"/>
</dbReference>
<reference evidence="2 3" key="1">
    <citation type="journal article" date="2017" name="DNA Res.">
        <title>Complete genome sequence and expression profile of the commercial lytic enzyme producer Lysobacter enzymogenes M497-1.</title>
        <authorList>
            <person name="Takami H."/>
            <person name="Toyoda A."/>
            <person name="Uchiyama I."/>
            <person name="Itoh T."/>
            <person name="Takaki Y."/>
            <person name="Arai W."/>
            <person name="Nishi S."/>
            <person name="Kawai M."/>
            <person name="Shinya K."/>
            <person name="Ikeda H."/>
        </authorList>
    </citation>
    <scope>NUCLEOTIDE SEQUENCE [LARGE SCALE GENOMIC DNA]</scope>
    <source>
        <strain evidence="2 3">M497-1</strain>
    </source>
</reference>
<dbReference type="InterPro" id="IPR003115">
    <property type="entry name" value="ParB_N"/>
</dbReference>
<dbReference type="InterPro" id="IPR011111">
    <property type="entry name" value="Plasmid_RepB"/>
</dbReference>
<dbReference type="KEGG" id="lem:LEN_3925"/>
<evidence type="ECO:0000259" key="1">
    <source>
        <dbReference type="SMART" id="SM00470"/>
    </source>
</evidence>
<sequence>MNDYTVEAEGDASKPTFLRKCVRVALSKLIALKPIRPEIKRGGKYQQILTSVREVGLVEPPVVKQAPHKKGGFFILDGHLRVEALREIGVSEVDCLVAVEDDTYTYNKHVNRLSAVQNHRMIVRAANNGASPERLAKALGFTPETIRKKFKLLQGICEEVAELLADTNCPQTTFDVLRRMKPVRQIEAAELMLGNRDFTAVFAKALLLTTPLEQLVAPNSRANKAAGVGQATGIERELATLQSRAKILEDSYSDDLMVLTVTKGYLTTLLGNASIVRWLTKHHPEYLKEFERIVDMESLPGAARVSGNGARHVANKAAQPSL</sequence>
<evidence type="ECO:0000313" key="3">
    <source>
        <dbReference type="Proteomes" id="UP000218824"/>
    </source>
</evidence>
<dbReference type="GO" id="GO:0007059">
    <property type="term" value="P:chromosome segregation"/>
    <property type="evidence" value="ECO:0007669"/>
    <property type="project" value="TreeGrafter"/>
</dbReference>
<organism evidence="2 3">
    <name type="scientific">Lysobacter enzymogenes</name>
    <dbReference type="NCBI Taxonomy" id="69"/>
    <lineage>
        <taxon>Bacteria</taxon>
        <taxon>Pseudomonadati</taxon>
        <taxon>Pseudomonadota</taxon>
        <taxon>Gammaproteobacteria</taxon>
        <taxon>Lysobacterales</taxon>
        <taxon>Lysobacteraceae</taxon>
        <taxon>Lysobacter</taxon>
    </lineage>
</organism>
<dbReference type="Pfam" id="PF07506">
    <property type="entry name" value="RepB"/>
    <property type="match status" value="1"/>
</dbReference>
<feature type="domain" description="ParB-like N-terminal" evidence="1">
    <location>
        <begin position="22"/>
        <end position="116"/>
    </location>
</feature>
<dbReference type="RefSeq" id="WP_096379893.1">
    <property type="nucleotide sequence ID" value="NZ_AP014940.1"/>
</dbReference>
<dbReference type="GO" id="GO:0005694">
    <property type="term" value="C:chromosome"/>
    <property type="evidence" value="ECO:0007669"/>
    <property type="project" value="TreeGrafter"/>
</dbReference>
<dbReference type="PANTHER" id="PTHR33375">
    <property type="entry name" value="CHROMOSOME-PARTITIONING PROTEIN PARB-RELATED"/>
    <property type="match status" value="1"/>
</dbReference>
<accession>A0AAU9AJU8</accession>
<dbReference type="Proteomes" id="UP000218824">
    <property type="component" value="Chromosome"/>
</dbReference>
<proteinExistence type="predicted"/>
<dbReference type="GeneID" id="83065722"/>